<reference evidence="13" key="2">
    <citation type="submission" date="2025-08" db="UniProtKB">
        <authorList>
            <consortium name="Ensembl"/>
        </authorList>
    </citation>
    <scope>IDENTIFICATION</scope>
</reference>
<evidence type="ECO:0000313" key="14">
    <source>
        <dbReference type="Proteomes" id="UP000694395"/>
    </source>
</evidence>
<evidence type="ECO:0000256" key="4">
    <source>
        <dbReference type="ARBA" id="ARBA00022553"/>
    </source>
</evidence>
<sequence>TAFRQYQLSKNFQKIRNSLSESKLPRRISLRRPNPSRGQNPTQRHTSPATGPGPSLTQLEDCFSEQVRSLAHSIDEALRGWSLSEGVEGGTGGLLMDPEVFRAAGQSACMPRSASSLLMAFRDVTVHIDTNNYTVSTTTTSTTTTTHGNTGAGGSRQASMEGGGGEGGGGVGRETTTSQLGGEKEFPAPPPSEKLLKGGGLRMESTMTGQGRELGGQSGSEILSSTSTSTSAHHPQSQPGSQSVRDPTTEALQALVLSLPRDRCQDPASCRSPTLSTDTHRKRLYRIGLNLFNVNPERGIHFLITRGFVPDTPMGVAHFLLQRKGLSRQMIGEFLGNSKLLFNRDVLDCVVDEMDFSGMELDEALRKFQAHIRVQGEAQKVERLIEAFSQRYCMCNPEVVQQFHNPDTIFILAFAVVLLNTDMYSPNIKPQRKMGLNDFIRNLRGVDDGADIPREMVTGIYERTQQRELRSNEDHVTYVSRVEQSILGMKTILSVPHRRLVCCCRLFEVADFNKPLKQKLANTQREVFLFNDLILILKLCPKKKTSASYTFCKAMGLLGMQFHLFSNEYYAHGITMLSPFSSEKKQMVSFCSPSGEELRKFTEELRESITEVNEMEQIHIQCEHTHTHTRTYTHMHTHALCNIWSYITVYRGAEERTGGADSHPPHQRRTDGFWISEQRLPTSQGPNPRHLH</sequence>
<comment type="subcellular location">
    <subcellularLocation>
        <location evidence="1">Cytoplasm</location>
    </subcellularLocation>
    <subcellularLocation>
        <location evidence="7">Postsynaptic density</location>
    </subcellularLocation>
</comment>
<evidence type="ECO:0000256" key="6">
    <source>
        <dbReference type="ARBA" id="ARBA00023054"/>
    </source>
</evidence>
<dbReference type="InterPro" id="IPR023394">
    <property type="entry name" value="Sec7_C_sf"/>
</dbReference>
<dbReference type="Gene3D" id="2.30.29.30">
    <property type="entry name" value="Pleckstrin-homology domain (PH domain)/Phosphotyrosine-binding domain (PTB)"/>
    <property type="match status" value="1"/>
</dbReference>
<evidence type="ECO:0000256" key="2">
    <source>
        <dbReference type="ARBA" id="ARBA00006248"/>
    </source>
</evidence>
<dbReference type="Proteomes" id="UP000694395">
    <property type="component" value="Chromosome 2"/>
</dbReference>
<accession>A0A8K9WMU0</accession>
<evidence type="ECO:0000256" key="10">
    <source>
        <dbReference type="ARBA" id="ARBA00067735"/>
    </source>
</evidence>
<keyword evidence="14" id="KW-1185">Reference proteome</keyword>
<proteinExistence type="inferred from homology"/>
<dbReference type="InterPro" id="IPR035999">
    <property type="entry name" value="Sec7_dom_sf"/>
</dbReference>
<dbReference type="GO" id="GO:0005085">
    <property type="term" value="F:guanyl-nucleotide exchange factor activity"/>
    <property type="evidence" value="ECO:0007669"/>
    <property type="project" value="InterPro"/>
</dbReference>
<feature type="region of interest" description="Disordered" evidence="11">
    <location>
        <begin position="136"/>
        <end position="246"/>
    </location>
</feature>
<dbReference type="Gene3D" id="1.10.1000.11">
    <property type="entry name" value="Arf Nucleotide-binding Site Opener,domain 2"/>
    <property type="match status" value="1"/>
</dbReference>
<dbReference type="FunFam" id="1.10.220.20:FF:000001">
    <property type="entry name" value="IQ motif and SEC7 domain-containing protein 1"/>
    <property type="match status" value="1"/>
</dbReference>
<dbReference type="Gene3D" id="1.10.220.20">
    <property type="match status" value="1"/>
</dbReference>
<dbReference type="PANTHER" id="PTHR10663">
    <property type="entry name" value="GUANYL-NUCLEOTIDE EXCHANGE FACTOR"/>
    <property type="match status" value="1"/>
</dbReference>
<dbReference type="SUPFAM" id="SSF50729">
    <property type="entry name" value="PH domain-like"/>
    <property type="match status" value="1"/>
</dbReference>
<name>A0A8K9WMU0_ONCMY</name>
<dbReference type="CDD" id="cd00171">
    <property type="entry name" value="Sec7"/>
    <property type="match status" value="1"/>
</dbReference>
<keyword evidence="4" id="KW-0597">Phosphoprotein</keyword>
<dbReference type="InterPro" id="IPR011993">
    <property type="entry name" value="PH-like_dom_sf"/>
</dbReference>
<dbReference type="Pfam" id="PF01369">
    <property type="entry name" value="Sec7"/>
    <property type="match status" value="1"/>
</dbReference>
<dbReference type="GO" id="GO:0014069">
    <property type="term" value="C:postsynaptic density"/>
    <property type="evidence" value="ECO:0007669"/>
    <property type="project" value="UniProtKB-SubCell"/>
</dbReference>
<dbReference type="GO" id="GO:0005737">
    <property type="term" value="C:cytoplasm"/>
    <property type="evidence" value="ECO:0007669"/>
    <property type="project" value="UniProtKB-SubCell"/>
</dbReference>
<evidence type="ECO:0000256" key="1">
    <source>
        <dbReference type="ARBA" id="ARBA00004496"/>
    </source>
</evidence>
<evidence type="ECO:0000313" key="13">
    <source>
        <dbReference type="Ensembl" id="ENSOMYP00000111206.1"/>
    </source>
</evidence>
<feature type="region of interest" description="Disordered" evidence="11">
    <location>
        <begin position="656"/>
        <end position="692"/>
    </location>
</feature>
<keyword evidence="5" id="KW-0770">Synapse</keyword>
<dbReference type="InterPro" id="IPR000904">
    <property type="entry name" value="Sec7_dom"/>
</dbReference>
<comment type="function">
    <text evidence="8">Acts as a guanine nucleotide exchange factor (GEF) for ARF1.</text>
</comment>
<keyword evidence="6" id="KW-0175">Coiled coil</keyword>
<evidence type="ECO:0000256" key="7">
    <source>
        <dbReference type="ARBA" id="ARBA00034105"/>
    </source>
</evidence>
<comment type="subunit">
    <text evidence="9">Interacts with DLG1 and DLG4. Interacts with GPHN.</text>
</comment>
<dbReference type="Pfam" id="PF16453">
    <property type="entry name" value="IQ_SEC7_PH"/>
    <property type="match status" value="1"/>
</dbReference>
<evidence type="ECO:0000256" key="5">
    <source>
        <dbReference type="ARBA" id="ARBA00023018"/>
    </source>
</evidence>
<dbReference type="Ensembl" id="ENSOMYT00000141462.1">
    <property type="protein sequence ID" value="ENSOMYP00000111206.1"/>
    <property type="gene ID" value="ENSOMYG00000062352.1"/>
</dbReference>
<dbReference type="SMART" id="SM00222">
    <property type="entry name" value="Sec7"/>
    <property type="match status" value="1"/>
</dbReference>
<reference evidence="13" key="1">
    <citation type="submission" date="2020-07" db="EMBL/GenBank/DDBJ databases">
        <title>A long reads based de novo assembly of the rainbow trout Arlee double haploid line genome.</title>
        <authorList>
            <person name="Gao G."/>
            <person name="Palti Y."/>
        </authorList>
    </citation>
    <scope>NUCLEOTIDE SEQUENCE [LARGE SCALE GENOMIC DNA]</scope>
</reference>
<evidence type="ECO:0000256" key="3">
    <source>
        <dbReference type="ARBA" id="ARBA00022490"/>
    </source>
</evidence>
<feature type="compositionally biased region" description="Low complexity" evidence="11">
    <location>
        <begin position="136"/>
        <end position="149"/>
    </location>
</feature>
<dbReference type="GeneTree" id="ENSGT00940000155908"/>
<feature type="domain" description="SEC7" evidence="12">
    <location>
        <begin position="274"/>
        <end position="467"/>
    </location>
</feature>
<dbReference type="InterPro" id="IPR033742">
    <property type="entry name" value="IQSEC_PH"/>
</dbReference>
<dbReference type="FunFam" id="2.30.29.30:FF:000096">
    <property type="entry name" value="IQ motif and SEC7 domain-containing protein 3"/>
    <property type="match status" value="1"/>
</dbReference>
<feature type="region of interest" description="Disordered" evidence="11">
    <location>
        <begin position="23"/>
        <end position="55"/>
    </location>
</feature>
<evidence type="ECO:0000259" key="12">
    <source>
        <dbReference type="PROSITE" id="PS50190"/>
    </source>
</evidence>
<evidence type="ECO:0000256" key="8">
    <source>
        <dbReference type="ARBA" id="ARBA00056967"/>
    </source>
</evidence>
<dbReference type="AlphaFoldDB" id="A0A8K9WMU0"/>
<organism evidence="13 14">
    <name type="scientific">Oncorhynchus mykiss</name>
    <name type="common">Rainbow trout</name>
    <name type="synonym">Salmo gairdneri</name>
    <dbReference type="NCBI Taxonomy" id="8022"/>
    <lineage>
        <taxon>Eukaryota</taxon>
        <taxon>Metazoa</taxon>
        <taxon>Chordata</taxon>
        <taxon>Craniata</taxon>
        <taxon>Vertebrata</taxon>
        <taxon>Euteleostomi</taxon>
        <taxon>Actinopterygii</taxon>
        <taxon>Neopterygii</taxon>
        <taxon>Teleostei</taxon>
        <taxon>Protacanthopterygii</taxon>
        <taxon>Salmoniformes</taxon>
        <taxon>Salmonidae</taxon>
        <taxon>Salmoninae</taxon>
        <taxon>Oncorhynchus</taxon>
    </lineage>
</organism>
<feature type="compositionally biased region" description="Polar residues" evidence="11">
    <location>
        <begin position="232"/>
        <end position="246"/>
    </location>
</feature>
<dbReference type="GO" id="GO:0030036">
    <property type="term" value="P:actin cytoskeleton organization"/>
    <property type="evidence" value="ECO:0007669"/>
    <property type="project" value="TreeGrafter"/>
</dbReference>
<feature type="compositionally biased region" description="Gly residues" evidence="11">
    <location>
        <begin position="161"/>
        <end position="172"/>
    </location>
</feature>
<reference evidence="13" key="3">
    <citation type="submission" date="2025-09" db="UniProtKB">
        <authorList>
            <consortium name="Ensembl"/>
        </authorList>
    </citation>
    <scope>IDENTIFICATION</scope>
</reference>
<evidence type="ECO:0000256" key="11">
    <source>
        <dbReference type="SAM" id="MobiDB-lite"/>
    </source>
</evidence>
<protein>
    <recommendedName>
        <fullName evidence="10">IQ motif and SEC7 domain-containing protein 3</fullName>
    </recommendedName>
</protein>
<dbReference type="SUPFAM" id="SSF48425">
    <property type="entry name" value="Sec7 domain"/>
    <property type="match status" value="1"/>
</dbReference>
<dbReference type="PROSITE" id="PS50190">
    <property type="entry name" value="SEC7"/>
    <property type="match status" value="1"/>
</dbReference>
<dbReference type="FunFam" id="1.10.1000.11:FF:000001">
    <property type="entry name" value="IQ motif and SEC7 domain-containing protein 1"/>
    <property type="match status" value="1"/>
</dbReference>
<comment type="similarity">
    <text evidence="2">Belongs to the BRAG family.</text>
</comment>
<feature type="compositionally biased region" description="Polar residues" evidence="11">
    <location>
        <begin position="36"/>
        <end position="49"/>
    </location>
</feature>
<dbReference type="GO" id="GO:0032012">
    <property type="term" value="P:regulation of ARF protein signal transduction"/>
    <property type="evidence" value="ECO:0007669"/>
    <property type="project" value="InterPro"/>
</dbReference>
<evidence type="ECO:0000256" key="9">
    <source>
        <dbReference type="ARBA" id="ARBA00065492"/>
    </source>
</evidence>
<keyword evidence="3" id="KW-0963">Cytoplasm</keyword>
<dbReference type="PANTHER" id="PTHR10663:SF401">
    <property type="entry name" value="IQ MOTIF AND SEC7 DOMAIN-CONTAINING PROTEIN 3 ISOFORM X1"/>
    <property type="match status" value="1"/>
</dbReference>